<dbReference type="PROSITE" id="PS51900">
    <property type="entry name" value="CB"/>
    <property type="match status" value="1"/>
</dbReference>
<proteinExistence type="predicted"/>
<dbReference type="SUPFAM" id="SSF56349">
    <property type="entry name" value="DNA breaking-rejoining enzymes"/>
    <property type="match status" value="1"/>
</dbReference>
<dbReference type="InterPro" id="IPR011010">
    <property type="entry name" value="DNA_brk_join_enz"/>
</dbReference>
<sequence length="305" mass="33981">MDHLNDWLDEWLLELAAGRPGNETIRVYRRSVDQFLTWLRTAYPAVTMPADLTHAHVRDWFAHLVDKGMADSTRRVRGIAVRKWLGYVAAEPDSGLEHNPAARLELPMPQPEPVPVISDDDLSTLLRSMSGGTFVDRRDTAIVRVLLDCGLRRAELVGINVEHLDVRHQTVTVTGKGSKVRAVPFGGRTALALRKYMRARAQRPQANGSALFLSTRADRPGARVTGGGVAEMLSRRAEAAGLTHLHPHQFRHTWAADLKGANMSDDQLERLAGWTTPTMSRRYGSHVADEQAREAARRLARGDRL</sequence>
<dbReference type="InterPro" id="IPR044068">
    <property type="entry name" value="CB"/>
</dbReference>
<dbReference type="InterPro" id="IPR010998">
    <property type="entry name" value="Integrase_recombinase_N"/>
</dbReference>
<evidence type="ECO:0000256" key="1">
    <source>
        <dbReference type="ARBA" id="ARBA00022908"/>
    </source>
</evidence>
<evidence type="ECO:0000259" key="6">
    <source>
        <dbReference type="PROSITE" id="PS51898"/>
    </source>
</evidence>
<keyword evidence="1" id="KW-0229">DNA integration</keyword>
<evidence type="ECO:0000259" key="7">
    <source>
        <dbReference type="PROSITE" id="PS51900"/>
    </source>
</evidence>
<dbReference type="Proteomes" id="UP001500653">
    <property type="component" value="Unassembled WGS sequence"/>
</dbReference>
<protein>
    <submittedName>
        <fullName evidence="8">Site-specific tyrosine recombinase XerD</fullName>
    </submittedName>
</protein>
<evidence type="ECO:0000256" key="5">
    <source>
        <dbReference type="SAM" id="MobiDB-lite"/>
    </source>
</evidence>
<dbReference type="RefSeq" id="WP_253862107.1">
    <property type="nucleotide sequence ID" value="NZ_BAAALN010000001.1"/>
</dbReference>
<name>A0ABP4GFF4_9PSEU</name>
<accession>A0ABP4GFF4</accession>
<keyword evidence="2 4" id="KW-0238">DNA-binding</keyword>
<gene>
    <name evidence="8" type="primary">xerD_1</name>
    <name evidence="8" type="ORF">GCM10009676_00450</name>
</gene>
<evidence type="ECO:0000256" key="3">
    <source>
        <dbReference type="ARBA" id="ARBA00023172"/>
    </source>
</evidence>
<dbReference type="InterPro" id="IPR004107">
    <property type="entry name" value="Integrase_SAM-like_N"/>
</dbReference>
<dbReference type="Pfam" id="PF02899">
    <property type="entry name" value="Phage_int_SAM_1"/>
    <property type="match status" value="1"/>
</dbReference>
<evidence type="ECO:0000256" key="2">
    <source>
        <dbReference type="ARBA" id="ARBA00023125"/>
    </source>
</evidence>
<feature type="domain" description="Tyr recombinase" evidence="6">
    <location>
        <begin position="112"/>
        <end position="297"/>
    </location>
</feature>
<dbReference type="PANTHER" id="PTHR30349">
    <property type="entry name" value="PHAGE INTEGRASE-RELATED"/>
    <property type="match status" value="1"/>
</dbReference>
<feature type="region of interest" description="Disordered" evidence="5">
    <location>
        <begin position="283"/>
        <end position="305"/>
    </location>
</feature>
<dbReference type="Pfam" id="PF00589">
    <property type="entry name" value="Phage_integrase"/>
    <property type="match status" value="1"/>
</dbReference>
<dbReference type="InterPro" id="IPR013762">
    <property type="entry name" value="Integrase-like_cat_sf"/>
</dbReference>
<keyword evidence="3" id="KW-0233">DNA recombination</keyword>
<organism evidence="8 9">
    <name type="scientific">Prauserella halophila</name>
    <dbReference type="NCBI Taxonomy" id="185641"/>
    <lineage>
        <taxon>Bacteria</taxon>
        <taxon>Bacillati</taxon>
        <taxon>Actinomycetota</taxon>
        <taxon>Actinomycetes</taxon>
        <taxon>Pseudonocardiales</taxon>
        <taxon>Pseudonocardiaceae</taxon>
        <taxon>Prauserella</taxon>
    </lineage>
</organism>
<evidence type="ECO:0000313" key="8">
    <source>
        <dbReference type="EMBL" id="GAA1223113.1"/>
    </source>
</evidence>
<dbReference type="Gene3D" id="1.10.443.10">
    <property type="entry name" value="Intergrase catalytic core"/>
    <property type="match status" value="1"/>
</dbReference>
<dbReference type="PANTHER" id="PTHR30349:SF87">
    <property type="entry name" value="TRANSPOSASE A"/>
    <property type="match status" value="1"/>
</dbReference>
<dbReference type="InterPro" id="IPR050090">
    <property type="entry name" value="Tyrosine_recombinase_XerCD"/>
</dbReference>
<keyword evidence="9" id="KW-1185">Reference proteome</keyword>
<dbReference type="PROSITE" id="PS51898">
    <property type="entry name" value="TYR_RECOMBINASE"/>
    <property type="match status" value="1"/>
</dbReference>
<reference evidence="9" key="1">
    <citation type="journal article" date="2019" name="Int. J. Syst. Evol. Microbiol.">
        <title>The Global Catalogue of Microorganisms (GCM) 10K type strain sequencing project: providing services to taxonomists for standard genome sequencing and annotation.</title>
        <authorList>
            <consortium name="The Broad Institute Genomics Platform"/>
            <consortium name="The Broad Institute Genome Sequencing Center for Infectious Disease"/>
            <person name="Wu L."/>
            <person name="Ma J."/>
        </authorList>
    </citation>
    <scope>NUCLEOTIDE SEQUENCE [LARGE SCALE GENOMIC DNA]</scope>
    <source>
        <strain evidence="9">JCM 13023</strain>
    </source>
</reference>
<dbReference type="Gene3D" id="1.10.150.130">
    <property type="match status" value="1"/>
</dbReference>
<evidence type="ECO:0000313" key="9">
    <source>
        <dbReference type="Proteomes" id="UP001500653"/>
    </source>
</evidence>
<feature type="domain" description="Core-binding (CB)" evidence="7">
    <location>
        <begin position="2"/>
        <end position="89"/>
    </location>
</feature>
<comment type="caution">
    <text evidence="8">The sequence shown here is derived from an EMBL/GenBank/DDBJ whole genome shotgun (WGS) entry which is preliminary data.</text>
</comment>
<dbReference type="InterPro" id="IPR002104">
    <property type="entry name" value="Integrase_catalytic"/>
</dbReference>
<feature type="compositionally biased region" description="Basic and acidic residues" evidence="5">
    <location>
        <begin position="287"/>
        <end position="305"/>
    </location>
</feature>
<dbReference type="EMBL" id="BAAALN010000001">
    <property type="protein sequence ID" value="GAA1223113.1"/>
    <property type="molecule type" value="Genomic_DNA"/>
</dbReference>
<evidence type="ECO:0000256" key="4">
    <source>
        <dbReference type="PROSITE-ProRule" id="PRU01248"/>
    </source>
</evidence>